<comment type="caution">
    <text evidence="4">The sequence shown here is derived from an EMBL/GenBank/DDBJ whole genome shotgun (WGS) entry which is preliminary data.</text>
</comment>
<evidence type="ECO:0000256" key="2">
    <source>
        <dbReference type="ARBA" id="ARBA00023008"/>
    </source>
</evidence>
<evidence type="ECO:0000259" key="3">
    <source>
        <dbReference type="Pfam" id="PF13473"/>
    </source>
</evidence>
<keyword evidence="1" id="KW-0479">Metal-binding</keyword>
<dbReference type="EMBL" id="JOTN01000038">
    <property type="protein sequence ID" value="KEK17200.1"/>
    <property type="molecule type" value="Genomic_DNA"/>
</dbReference>
<dbReference type="RefSeq" id="WP_034643943.1">
    <property type="nucleotide sequence ID" value="NZ_CBCSJC010000007.1"/>
</dbReference>
<protein>
    <submittedName>
        <fullName evidence="4">Cytochrome B561</fullName>
    </submittedName>
</protein>
<evidence type="ECO:0000256" key="1">
    <source>
        <dbReference type="ARBA" id="ARBA00022723"/>
    </source>
</evidence>
<accession>A0A073JSA2</accession>
<dbReference type="PANTHER" id="PTHR38439:SF3">
    <property type="entry name" value="COPPER-RESISTANT CUPROPROTEIN COPI"/>
    <property type="match status" value="1"/>
</dbReference>
<gene>
    <name evidence="4" type="ORF">BAMA_16395</name>
</gene>
<keyword evidence="2" id="KW-0186">Copper</keyword>
<dbReference type="GO" id="GO:0046872">
    <property type="term" value="F:metal ion binding"/>
    <property type="evidence" value="ECO:0007669"/>
    <property type="project" value="UniProtKB-KW"/>
</dbReference>
<organism evidence="4 5">
    <name type="scientific">Bacillus manliponensis</name>
    <dbReference type="NCBI Taxonomy" id="574376"/>
    <lineage>
        <taxon>Bacteria</taxon>
        <taxon>Bacillati</taxon>
        <taxon>Bacillota</taxon>
        <taxon>Bacilli</taxon>
        <taxon>Bacillales</taxon>
        <taxon>Bacillaceae</taxon>
        <taxon>Bacillus</taxon>
        <taxon>Bacillus cereus group</taxon>
    </lineage>
</organism>
<dbReference type="eggNOG" id="COG3794">
    <property type="taxonomic scope" value="Bacteria"/>
</dbReference>
<reference evidence="4 5" key="1">
    <citation type="submission" date="2014-06" db="EMBL/GenBank/DDBJ databases">
        <title>Draft genome sequence of Bacillus manliponensis JCM 15802 (MCCC 1A00708).</title>
        <authorList>
            <person name="Lai Q."/>
            <person name="Liu Y."/>
            <person name="Shao Z."/>
        </authorList>
    </citation>
    <scope>NUCLEOTIDE SEQUENCE [LARGE SCALE GENOMIC DNA]</scope>
    <source>
        <strain evidence="4 5">JCM 15802</strain>
    </source>
</reference>
<keyword evidence="5" id="KW-1185">Reference proteome</keyword>
<dbReference type="SUPFAM" id="SSF49503">
    <property type="entry name" value="Cupredoxins"/>
    <property type="match status" value="1"/>
</dbReference>
<dbReference type="InterPro" id="IPR028096">
    <property type="entry name" value="EfeO_Cupredoxin"/>
</dbReference>
<dbReference type="PANTHER" id="PTHR38439">
    <property type="entry name" value="AURACYANIN-B"/>
    <property type="match status" value="1"/>
</dbReference>
<dbReference type="OrthoDB" id="9816061at2"/>
<dbReference type="InterPro" id="IPR008972">
    <property type="entry name" value="Cupredoxin"/>
</dbReference>
<dbReference type="AlphaFoldDB" id="A0A073JSA2"/>
<name>A0A073JSA2_9BACI</name>
<evidence type="ECO:0000313" key="4">
    <source>
        <dbReference type="EMBL" id="KEK17200.1"/>
    </source>
</evidence>
<evidence type="ECO:0000313" key="5">
    <source>
        <dbReference type="Proteomes" id="UP000027822"/>
    </source>
</evidence>
<feature type="domain" description="EfeO-type cupredoxin-like" evidence="3">
    <location>
        <begin position="39"/>
        <end position="128"/>
    </location>
</feature>
<proteinExistence type="predicted"/>
<dbReference type="InterPro" id="IPR050845">
    <property type="entry name" value="Cu-binding_ET"/>
</dbReference>
<sequence length="129" mass="14347">MFVKKCLAGLIVLLAMIVVVNIAGSLSVFAESDVVTQPMETVKVIEIELNDDYFNPKVITISNGRTTTLKLKNKGKKEHTFTVEKLGIDAEVQPGEEKNINVNLKNPGTYELICRYHFHEGMVGKVIVK</sequence>
<dbReference type="Gene3D" id="2.60.40.420">
    <property type="entry name" value="Cupredoxins - blue copper proteins"/>
    <property type="match status" value="1"/>
</dbReference>
<dbReference type="Proteomes" id="UP000027822">
    <property type="component" value="Unassembled WGS sequence"/>
</dbReference>
<dbReference type="Pfam" id="PF13473">
    <property type="entry name" value="Cupredoxin_1"/>
    <property type="match status" value="1"/>
</dbReference>